<protein>
    <recommendedName>
        <fullName evidence="8">Porin</fullName>
    </recommendedName>
</protein>
<organism evidence="7">
    <name type="scientific">marine metagenome</name>
    <dbReference type="NCBI Taxonomy" id="408172"/>
    <lineage>
        <taxon>unclassified sequences</taxon>
        <taxon>metagenomes</taxon>
        <taxon>ecological metagenomes</taxon>
    </lineage>
</organism>
<dbReference type="EMBL" id="UINC01002639">
    <property type="protein sequence ID" value="SUZ98790.1"/>
    <property type="molecule type" value="Genomic_DNA"/>
</dbReference>
<evidence type="ECO:0000256" key="3">
    <source>
        <dbReference type="ARBA" id="ARBA00022692"/>
    </source>
</evidence>
<dbReference type="Pfam" id="PF00230">
    <property type="entry name" value="MIP"/>
    <property type="match status" value="1"/>
</dbReference>
<keyword evidence="5 6" id="KW-0472">Membrane</keyword>
<reference evidence="7" key="1">
    <citation type="submission" date="2018-05" db="EMBL/GenBank/DDBJ databases">
        <authorList>
            <person name="Lanie J.A."/>
            <person name="Ng W.-L."/>
            <person name="Kazmierczak K.M."/>
            <person name="Andrzejewski T.M."/>
            <person name="Davidsen T.M."/>
            <person name="Wayne K.J."/>
            <person name="Tettelin H."/>
            <person name="Glass J.I."/>
            <person name="Rusch D."/>
            <person name="Podicherti R."/>
            <person name="Tsui H.-C.T."/>
            <person name="Winkler M.E."/>
        </authorList>
    </citation>
    <scope>NUCLEOTIDE SEQUENCE</scope>
</reference>
<dbReference type="GO" id="GO:0016020">
    <property type="term" value="C:membrane"/>
    <property type="evidence" value="ECO:0007669"/>
    <property type="project" value="UniProtKB-SubCell"/>
</dbReference>
<evidence type="ECO:0000256" key="4">
    <source>
        <dbReference type="ARBA" id="ARBA00022989"/>
    </source>
</evidence>
<proteinExistence type="predicted"/>
<evidence type="ECO:0000256" key="2">
    <source>
        <dbReference type="ARBA" id="ARBA00022448"/>
    </source>
</evidence>
<evidence type="ECO:0000313" key="7">
    <source>
        <dbReference type="EMBL" id="SUZ98790.1"/>
    </source>
</evidence>
<dbReference type="InterPro" id="IPR023271">
    <property type="entry name" value="Aquaporin-like"/>
</dbReference>
<dbReference type="SUPFAM" id="SSF81338">
    <property type="entry name" value="Aquaporin-like"/>
    <property type="match status" value="1"/>
</dbReference>
<dbReference type="PRINTS" id="PR00783">
    <property type="entry name" value="MINTRINSICP"/>
</dbReference>
<dbReference type="InterPro" id="IPR022357">
    <property type="entry name" value="MIP_CS"/>
</dbReference>
<keyword evidence="4 6" id="KW-1133">Transmembrane helix</keyword>
<accession>A0A381S3Z8</accession>
<dbReference type="InterPro" id="IPR034294">
    <property type="entry name" value="Aquaporin_transptr"/>
</dbReference>
<evidence type="ECO:0008006" key="8">
    <source>
        <dbReference type="Google" id="ProtNLM"/>
    </source>
</evidence>
<dbReference type="InterPro" id="IPR000425">
    <property type="entry name" value="MIP"/>
</dbReference>
<keyword evidence="3 6" id="KW-0812">Transmembrane</keyword>
<keyword evidence="2" id="KW-0813">Transport</keyword>
<comment type="subcellular location">
    <subcellularLocation>
        <location evidence="1">Membrane</location>
        <topology evidence="1">Multi-pass membrane protein</topology>
    </subcellularLocation>
</comment>
<dbReference type="PANTHER" id="PTHR45724:SF13">
    <property type="entry name" value="AQUAPORIN NIP1-1-RELATED"/>
    <property type="match status" value="1"/>
</dbReference>
<name>A0A381S3Z8_9ZZZZ</name>
<dbReference type="Gene3D" id="1.20.1080.10">
    <property type="entry name" value="Glycerol uptake facilitator protein"/>
    <property type="match status" value="1"/>
</dbReference>
<dbReference type="GO" id="GO:0015267">
    <property type="term" value="F:channel activity"/>
    <property type="evidence" value="ECO:0007669"/>
    <property type="project" value="InterPro"/>
</dbReference>
<feature type="non-terminal residue" evidence="7">
    <location>
        <position position="59"/>
    </location>
</feature>
<evidence type="ECO:0000256" key="6">
    <source>
        <dbReference type="SAM" id="Phobius"/>
    </source>
</evidence>
<sequence>MARYLTELIGTFFLVFVIGMTAVTGLSGAPIAIGCTLMVMVYMGGHISGAHYNPAVSIA</sequence>
<dbReference type="AlphaFoldDB" id="A0A381S3Z8"/>
<dbReference type="PROSITE" id="PS00221">
    <property type="entry name" value="MIP"/>
    <property type="match status" value="1"/>
</dbReference>
<evidence type="ECO:0000256" key="5">
    <source>
        <dbReference type="ARBA" id="ARBA00023136"/>
    </source>
</evidence>
<evidence type="ECO:0000256" key="1">
    <source>
        <dbReference type="ARBA" id="ARBA00004141"/>
    </source>
</evidence>
<gene>
    <name evidence="7" type="ORF">METZ01_LOCUS51644</name>
</gene>
<dbReference type="PANTHER" id="PTHR45724">
    <property type="entry name" value="AQUAPORIN NIP2-1"/>
    <property type="match status" value="1"/>
</dbReference>
<dbReference type="PROSITE" id="PS51257">
    <property type="entry name" value="PROKAR_LIPOPROTEIN"/>
    <property type="match status" value="1"/>
</dbReference>
<feature type="transmembrane region" description="Helical" evidence="6">
    <location>
        <begin position="12"/>
        <end position="43"/>
    </location>
</feature>